<evidence type="ECO:0000256" key="3">
    <source>
        <dbReference type="ARBA" id="ARBA00022825"/>
    </source>
</evidence>
<dbReference type="NCBIfam" id="NF045542">
    <property type="entry name" value="Clp_rel_HeadMat"/>
    <property type="match status" value="1"/>
</dbReference>
<keyword evidence="2 5" id="KW-0378">Hydrolase</keyword>
<dbReference type="EC" id="3.4.21.-" evidence="5"/>
<dbReference type="Pfam" id="PF25209">
    <property type="entry name" value="Phage_capsid_4"/>
    <property type="match status" value="1"/>
</dbReference>
<dbReference type="SUPFAM" id="SSF52096">
    <property type="entry name" value="ClpP/crotonase"/>
    <property type="match status" value="1"/>
</dbReference>
<evidence type="ECO:0000256" key="1">
    <source>
        <dbReference type="ARBA" id="ARBA00022670"/>
    </source>
</evidence>
<sequence length="702" mass="74552">MKASDLIVGGELILSGTVLLDDYAGYMLESDIFFAPRIVRDALQIMGEGPVTVRLNSGGGHVWAGEQIRAILAAHPGGTTIVVEGLAASAASLLLMAGTRRLMSQGSQLMIHDPSGFVFGTEAEMRREADVIGASAQTYAAVYASASGKTPEEVREIMKAETWYGPEEAVAQGFADEVAGEDAAPTATVSLTKFATMEAAQAAFMSAGASFEQLLSRVPDAARRATPKPKEILMTTPTTTQTQTPPAPAPVMSTPPQTPPAPAPQLAPQMATPQPDPVAAERARVKGIREMAAPFLTSGRLMQADIDALIDDGTALCDAGTRFMAQMAAAEAPSRSHSPARITRDEIDTRMEGMIGALMKKTDGPAADYRGLRIKRMAMDLGGATRGYDEAAQVKRGMMATTMTGGALGVSDFAYITTEVMKRTLLAAYQRRAASWQLVTGAPISAADFRELHAVRFGGDFQLKPVGENGEYKQARLVDEAEGLKVERRGRTINLTFESVINDDMGAFQRIPTEFATAARLMEASMVWTLFRTNAKLKSDGKALFHADHGNLAATAAAISVASIAAARKAMWEQRAFGSKDSDDFLSIEADRLIVPPALEMVAGQFITTITPAKTADVNPFSNSLTPSTVGHLGAAAGGSDTAWYLVSSDMPPIQHAYLEGYEAPTVETLDGMNPDVVTMNARHIFGAAAVEYRGTYKNAGA</sequence>
<feature type="compositionally biased region" description="Low complexity" evidence="4">
    <location>
        <begin position="235"/>
        <end position="255"/>
    </location>
</feature>
<dbReference type="InterPro" id="IPR029045">
    <property type="entry name" value="ClpP/crotonase-like_dom_sf"/>
</dbReference>
<dbReference type="RefSeq" id="WP_350939350.1">
    <property type="nucleotide sequence ID" value="NZ_JAYWLC010000056.1"/>
</dbReference>
<dbReference type="Proteomes" id="UP001438953">
    <property type="component" value="Unassembled WGS sequence"/>
</dbReference>
<dbReference type="InterPro" id="IPR023562">
    <property type="entry name" value="ClpP/TepA"/>
</dbReference>
<accession>A0ABV1SMH0</accession>
<dbReference type="GO" id="GO:0008233">
    <property type="term" value="F:peptidase activity"/>
    <property type="evidence" value="ECO:0007669"/>
    <property type="project" value="UniProtKB-KW"/>
</dbReference>
<organism evidence="5 6">
    <name type="scientific">Thioclava kandeliae</name>
    <dbReference type="NCBI Taxonomy" id="3070818"/>
    <lineage>
        <taxon>Bacteria</taxon>
        <taxon>Pseudomonadati</taxon>
        <taxon>Pseudomonadota</taxon>
        <taxon>Alphaproteobacteria</taxon>
        <taxon>Rhodobacterales</taxon>
        <taxon>Paracoccaceae</taxon>
        <taxon>Thioclava</taxon>
    </lineage>
</organism>
<evidence type="ECO:0000313" key="6">
    <source>
        <dbReference type="Proteomes" id="UP001438953"/>
    </source>
</evidence>
<keyword evidence="6" id="KW-1185">Reference proteome</keyword>
<evidence type="ECO:0000256" key="4">
    <source>
        <dbReference type="SAM" id="MobiDB-lite"/>
    </source>
</evidence>
<feature type="compositionally biased region" description="Pro residues" evidence="4">
    <location>
        <begin position="256"/>
        <end position="265"/>
    </location>
</feature>
<keyword evidence="3" id="KW-0720">Serine protease</keyword>
<dbReference type="GO" id="GO:0006508">
    <property type="term" value="P:proteolysis"/>
    <property type="evidence" value="ECO:0007669"/>
    <property type="project" value="UniProtKB-KW"/>
</dbReference>
<keyword evidence="1 5" id="KW-0645">Protease</keyword>
<dbReference type="PANTHER" id="PTHR10381:SF70">
    <property type="entry name" value="ATP-DEPENDENT CLP PROTEASE PROTEOLYTIC SUBUNIT"/>
    <property type="match status" value="1"/>
</dbReference>
<dbReference type="Gene3D" id="3.90.226.10">
    <property type="entry name" value="2-enoyl-CoA Hydratase, Chain A, domain 1"/>
    <property type="match status" value="1"/>
</dbReference>
<dbReference type="CDD" id="cd07016">
    <property type="entry name" value="S14_ClpP_1"/>
    <property type="match status" value="1"/>
</dbReference>
<comment type="caution">
    <text evidence="5">The sequence shown here is derived from an EMBL/GenBank/DDBJ whole genome shotgun (WGS) entry which is preliminary data.</text>
</comment>
<evidence type="ECO:0000313" key="5">
    <source>
        <dbReference type="EMBL" id="MER5174084.1"/>
    </source>
</evidence>
<reference evidence="5 6" key="1">
    <citation type="submission" date="2024-01" db="EMBL/GenBank/DDBJ databases">
        <authorList>
            <person name="Deng Y."/>
            <person name="Su J."/>
        </authorList>
    </citation>
    <scope>NUCLEOTIDE SEQUENCE [LARGE SCALE GENOMIC DNA]</scope>
    <source>
        <strain evidence="5 6">CPCC 100088</strain>
    </source>
</reference>
<proteinExistence type="predicted"/>
<feature type="region of interest" description="Disordered" evidence="4">
    <location>
        <begin position="235"/>
        <end position="274"/>
    </location>
</feature>
<reference evidence="5 6" key="2">
    <citation type="submission" date="2024-06" db="EMBL/GenBank/DDBJ databases">
        <title>Thioclava kandeliae sp. nov. from a rhizosphere soil sample of Kandelia candel in a mangrove.</title>
        <authorList>
            <person name="Mu T."/>
        </authorList>
    </citation>
    <scope>NUCLEOTIDE SEQUENCE [LARGE SCALE GENOMIC DNA]</scope>
    <source>
        <strain evidence="5 6">CPCC 100088</strain>
    </source>
</reference>
<dbReference type="PANTHER" id="PTHR10381">
    <property type="entry name" value="ATP-DEPENDENT CLP PROTEASE PROTEOLYTIC SUBUNIT"/>
    <property type="match status" value="1"/>
</dbReference>
<dbReference type="Pfam" id="PF00574">
    <property type="entry name" value="CLP_protease"/>
    <property type="match status" value="1"/>
</dbReference>
<gene>
    <name evidence="5" type="ORF">VSX56_20340</name>
</gene>
<name>A0ABV1SMH0_9RHOB</name>
<protein>
    <submittedName>
        <fullName evidence="5">Head maturation protease, ClpP-related</fullName>
        <ecNumber evidence="5">3.4.21.-</ecNumber>
    </submittedName>
</protein>
<dbReference type="EMBL" id="JAYWLC010000056">
    <property type="protein sequence ID" value="MER5174084.1"/>
    <property type="molecule type" value="Genomic_DNA"/>
</dbReference>
<evidence type="ECO:0000256" key="2">
    <source>
        <dbReference type="ARBA" id="ARBA00022801"/>
    </source>
</evidence>